<proteinExistence type="predicted"/>
<dbReference type="WBParaSite" id="BXY_0114500.1">
    <property type="protein sequence ID" value="BXY_0114500.1"/>
    <property type="gene ID" value="BXY_0114500"/>
</dbReference>
<dbReference type="Proteomes" id="UP000582659">
    <property type="component" value="Unassembled WGS sequence"/>
</dbReference>
<dbReference type="EMBL" id="CAJFCV020000006">
    <property type="protein sequence ID" value="CAG9131394.1"/>
    <property type="molecule type" value="Genomic_DNA"/>
</dbReference>
<dbReference type="OrthoDB" id="407658at2759"/>
<keyword evidence="1" id="KW-0472">Membrane</keyword>
<protein>
    <submittedName>
        <fullName evidence="2">(pine wood nematode) hypothetical protein</fullName>
    </submittedName>
</protein>
<keyword evidence="1" id="KW-0812">Transmembrane</keyword>
<accession>A0A1I7RKB2</accession>
<reference evidence="5" key="1">
    <citation type="submission" date="2016-11" db="UniProtKB">
        <authorList>
            <consortium name="WormBaseParasite"/>
        </authorList>
    </citation>
    <scope>IDENTIFICATION</scope>
</reference>
<reference evidence="2" key="2">
    <citation type="submission" date="2020-09" db="EMBL/GenBank/DDBJ databases">
        <authorList>
            <person name="Kikuchi T."/>
        </authorList>
    </citation>
    <scope>NUCLEOTIDE SEQUENCE</scope>
    <source>
        <strain evidence="2">Ka4C1</strain>
    </source>
</reference>
<evidence type="ECO:0000256" key="1">
    <source>
        <dbReference type="SAM" id="Phobius"/>
    </source>
</evidence>
<dbReference type="InterPro" id="IPR029044">
    <property type="entry name" value="Nucleotide-diphossugar_trans"/>
</dbReference>
<dbReference type="EMBL" id="CAJFDI010000006">
    <property type="protein sequence ID" value="CAD5235172.1"/>
    <property type="molecule type" value="Genomic_DNA"/>
</dbReference>
<evidence type="ECO:0000313" key="4">
    <source>
        <dbReference type="Proteomes" id="UP000659654"/>
    </source>
</evidence>
<feature type="transmembrane region" description="Helical" evidence="1">
    <location>
        <begin position="30"/>
        <end position="49"/>
    </location>
</feature>
<dbReference type="Gene3D" id="3.90.550.10">
    <property type="entry name" value="Spore Coat Polysaccharide Biosynthesis Protein SpsA, Chain A"/>
    <property type="match status" value="1"/>
</dbReference>
<dbReference type="Proteomes" id="UP000095284">
    <property type="component" value="Unplaced"/>
</dbReference>
<dbReference type="InterPro" id="IPR004988">
    <property type="entry name" value="DUF273"/>
</dbReference>
<dbReference type="Proteomes" id="UP000659654">
    <property type="component" value="Unassembled WGS sequence"/>
</dbReference>
<gene>
    <name evidence="2" type="ORF">BXYJ_LOCUS15263</name>
</gene>
<keyword evidence="4" id="KW-1185">Reference proteome</keyword>
<dbReference type="PANTHER" id="PTHR31562:SF8">
    <property type="entry name" value="ALPHA-1,6-MANNOSYLTRANSFERASE"/>
    <property type="match status" value="1"/>
</dbReference>
<dbReference type="PANTHER" id="PTHR31562">
    <property type="entry name" value="PROTEIN CBG18972"/>
    <property type="match status" value="1"/>
</dbReference>
<evidence type="ECO:0000313" key="3">
    <source>
        <dbReference type="Proteomes" id="UP000095284"/>
    </source>
</evidence>
<sequence>MRRFRFLLGHNTELAAKRMTNCGGIPANRLFVYVFLFATALVFLVVTQYDNSWDGQATPAAPLPRRTENEDWVLEKEELPGEKGPLKIEDIEFNLKNQPHESLDHFEKKLAERKLAKPGKQVVDGKSEDMKPPGTSPATFMKALAEQTQKNRTKYPRRINMGECPKLFGKVVVFVAYMKSSYDTHYKVAQDSLKCFLAASNYTLLLVDLYNDTKVNDNCPHDQLFFKKHCAASVYLEEADWMLVLDADAGVVNPNHCIEEYIDDRVDLVFYERFFNWEIASGNYLVKNTPFARDFLRRWADWQYTQPENWNGADNGVLQIHILQTVMPGARAEIKACEKIWLRGTGYDTYMAYVTCVKVMLGANRLWPGKIKIARRAHSFIRDGYLTTDKWSEYDFMLHGWKAQEIGFNGWESPFSKMFNQSECGKGFAGWHYRLNKRVSPKIIRTELANFEKMSGGNFPKEARVHPYLSEPDIGECYPHCDDYT</sequence>
<keyword evidence="1" id="KW-1133">Transmembrane helix</keyword>
<dbReference type="AlphaFoldDB" id="A0A1I7RKB2"/>
<name>A0A1I7RKB2_BURXY</name>
<dbReference type="Pfam" id="PF03314">
    <property type="entry name" value="DUF273"/>
    <property type="match status" value="1"/>
</dbReference>
<dbReference type="eggNOG" id="ENOG502SKNB">
    <property type="taxonomic scope" value="Eukaryota"/>
</dbReference>
<organism evidence="3 5">
    <name type="scientific">Bursaphelenchus xylophilus</name>
    <name type="common">Pinewood nematode worm</name>
    <name type="synonym">Aphelenchoides xylophilus</name>
    <dbReference type="NCBI Taxonomy" id="6326"/>
    <lineage>
        <taxon>Eukaryota</taxon>
        <taxon>Metazoa</taxon>
        <taxon>Ecdysozoa</taxon>
        <taxon>Nematoda</taxon>
        <taxon>Chromadorea</taxon>
        <taxon>Rhabditida</taxon>
        <taxon>Tylenchina</taxon>
        <taxon>Tylenchomorpha</taxon>
        <taxon>Aphelenchoidea</taxon>
        <taxon>Aphelenchoididae</taxon>
        <taxon>Bursaphelenchus</taxon>
    </lineage>
</organism>
<evidence type="ECO:0000313" key="5">
    <source>
        <dbReference type="WBParaSite" id="BXY_0114500.1"/>
    </source>
</evidence>
<evidence type="ECO:0000313" key="2">
    <source>
        <dbReference type="EMBL" id="CAD5235172.1"/>
    </source>
</evidence>